<gene>
    <name evidence="1" type="ORF">D5366_03410</name>
</gene>
<dbReference type="Proteomes" id="UP000317214">
    <property type="component" value="Chromosome"/>
</dbReference>
<reference evidence="1 2" key="1">
    <citation type="submission" date="2018-09" db="EMBL/GenBank/DDBJ databases">
        <title>The complete genome sequence of Neokomagataea tanensis NBRC 106556(T).</title>
        <authorList>
            <person name="Chua K.-O."/>
            <person name="See-Too W.-S."/>
            <person name="Hong K.-W."/>
            <person name="Yin W.-F."/>
            <person name="Chan K.-G."/>
        </authorList>
    </citation>
    <scope>NUCLEOTIDE SEQUENCE [LARGE SCALE GENOMIC DNA]</scope>
    <source>
        <strain evidence="2">AH13 \ NBRC 106556</strain>
    </source>
</reference>
<dbReference type="RefSeq" id="WP_141492288.1">
    <property type="nucleotide sequence ID" value="NZ_CP032485.1"/>
</dbReference>
<proteinExistence type="predicted"/>
<dbReference type="OrthoDB" id="7272469at2"/>
<dbReference type="EMBL" id="CP032485">
    <property type="protein sequence ID" value="QDH24443.1"/>
    <property type="molecule type" value="Genomic_DNA"/>
</dbReference>
<sequence>MGILESSNKDFLRSTDGKILFDNQPVQGSVKDFSRRFRQLLPNGWFPAPPQNGEDDQAPTLNAVLDGFGKIFEAVWQQLEMFKLSSRLNTSQGAFVDMAANDYFGRGVLSRKLNESDVLYKKRISENITVERNTKRAVESAFYSTTGQIPKIIEPMSAYDCGAWACDDQPLVGGGLGYGAPGLRYGGAGGQFFVETGLGQAESKESVCRIVQPFIASGIIGWIKVKA</sequence>
<evidence type="ECO:0000313" key="2">
    <source>
        <dbReference type="Proteomes" id="UP000317214"/>
    </source>
</evidence>
<keyword evidence="2" id="KW-1185">Reference proteome</keyword>
<dbReference type="AlphaFoldDB" id="A0A4Y6V3D0"/>
<dbReference type="KEGG" id="ntn:D5366_03410"/>
<evidence type="ECO:0000313" key="1">
    <source>
        <dbReference type="EMBL" id="QDH24443.1"/>
    </source>
</evidence>
<accession>A0A4Y6V3D0</accession>
<name>A0A4Y6V3D0_9PROT</name>
<dbReference type="PIRSF" id="PIRSF028438">
    <property type="entry name" value="UCP028438"/>
    <property type="match status" value="1"/>
</dbReference>
<organism evidence="1 2">
    <name type="scientific">Neokomagataea tanensis</name>
    <dbReference type="NCBI Taxonomy" id="661191"/>
    <lineage>
        <taxon>Bacteria</taxon>
        <taxon>Pseudomonadati</taxon>
        <taxon>Pseudomonadota</taxon>
        <taxon>Alphaproteobacteria</taxon>
        <taxon>Acetobacterales</taxon>
        <taxon>Acetobacteraceae</taxon>
        <taxon>Neokomagataea</taxon>
    </lineage>
</organism>
<dbReference type="InterPro" id="IPR016884">
    <property type="entry name" value="UCP028438"/>
</dbReference>
<protein>
    <submittedName>
        <fullName evidence="1">Uncharacterized protein</fullName>
    </submittedName>
</protein>